<comment type="caution">
    <text evidence="2">The sequence shown here is derived from an EMBL/GenBank/DDBJ whole genome shotgun (WGS) entry which is preliminary data.</text>
</comment>
<dbReference type="EMBL" id="WUMV01000003">
    <property type="protein sequence ID" value="MXN65036.1"/>
    <property type="molecule type" value="Genomic_DNA"/>
</dbReference>
<dbReference type="PANTHER" id="PTHR34300:SF1">
    <property type="entry name" value="QUEUOSINE PRECURSOR TRANSPORTER"/>
    <property type="match status" value="1"/>
</dbReference>
<dbReference type="AlphaFoldDB" id="A0A7X3LTY1"/>
<feature type="transmembrane region" description="Helical" evidence="1">
    <location>
        <begin position="12"/>
        <end position="34"/>
    </location>
</feature>
<comment type="subcellular location">
    <subcellularLocation>
        <location evidence="1">Cell inner membrane</location>
        <topology evidence="1">Multi-pass membrane protein</topology>
    </subcellularLocation>
</comment>
<keyword evidence="1" id="KW-0813">Transport</keyword>
<name>A0A7X3LTY1_9HYPH</name>
<evidence type="ECO:0000313" key="3">
    <source>
        <dbReference type="Proteomes" id="UP000433101"/>
    </source>
</evidence>
<gene>
    <name evidence="2" type="ORF">GR183_08970</name>
</gene>
<sequence>MTEFRRFSPLSALVAMSVMVAVVVAANILVQYPVMGMLGPINLADILTWGAFTYPAAFLVNDLTNRRFGPAAARKVVIAGFVMAVILSIWLATPRIAIASGSAFLFAQLLDIAIFDRLRLQSWWKAPVISSLVGSFLDTVLFFSLAFAGVFASVFGFDEPFATEAAPLLGAFAIEVPRWVSWALGDYVVKIFVATALLAPYRVLLAVFGLKANPAAA</sequence>
<dbReference type="PANTHER" id="PTHR34300">
    <property type="entry name" value="QUEUOSINE PRECURSOR TRANSPORTER-RELATED"/>
    <property type="match status" value="1"/>
</dbReference>
<feature type="transmembrane region" description="Helical" evidence="1">
    <location>
        <begin position="136"/>
        <end position="157"/>
    </location>
</feature>
<dbReference type="Proteomes" id="UP000433101">
    <property type="component" value="Unassembled WGS sequence"/>
</dbReference>
<protein>
    <recommendedName>
        <fullName evidence="1">Probable queuosine precursor transporter</fullName>
        <shortName evidence="1">Q precursor transporter</shortName>
    </recommendedName>
</protein>
<keyword evidence="1" id="KW-1003">Cell membrane</keyword>
<comment type="similarity">
    <text evidence="1">Belongs to the vitamin uptake transporter (VUT/ECF) (TC 2.A.88) family. Q precursor transporter subfamily.</text>
</comment>
<dbReference type="HAMAP" id="MF_02088">
    <property type="entry name" value="Q_prec_transport"/>
    <property type="match status" value="1"/>
</dbReference>
<feature type="transmembrane region" description="Helical" evidence="1">
    <location>
        <begin position="72"/>
        <end position="90"/>
    </location>
</feature>
<proteinExistence type="inferred from homology"/>
<keyword evidence="1" id="KW-0472">Membrane</keyword>
<keyword evidence="1" id="KW-0997">Cell inner membrane</keyword>
<dbReference type="RefSeq" id="WP_160775261.1">
    <property type="nucleotide sequence ID" value="NZ_WUMV01000003.1"/>
</dbReference>
<accession>A0A7X3LTY1</accession>
<feature type="transmembrane region" description="Helical" evidence="1">
    <location>
        <begin position="96"/>
        <end position="115"/>
    </location>
</feature>
<keyword evidence="1" id="KW-0812">Transmembrane</keyword>
<feature type="transmembrane region" description="Helical" evidence="1">
    <location>
        <begin position="187"/>
        <end position="210"/>
    </location>
</feature>
<organism evidence="2 3">
    <name type="scientific">Stappia sediminis</name>
    <dbReference type="NCBI Taxonomy" id="2692190"/>
    <lineage>
        <taxon>Bacteria</taxon>
        <taxon>Pseudomonadati</taxon>
        <taxon>Pseudomonadota</taxon>
        <taxon>Alphaproteobacteria</taxon>
        <taxon>Hyphomicrobiales</taxon>
        <taxon>Stappiaceae</taxon>
        <taxon>Stappia</taxon>
    </lineage>
</organism>
<dbReference type="InterPro" id="IPR003744">
    <property type="entry name" value="YhhQ"/>
</dbReference>
<evidence type="ECO:0000256" key="1">
    <source>
        <dbReference type="HAMAP-Rule" id="MF_02088"/>
    </source>
</evidence>
<feature type="transmembrane region" description="Helical" evidence="1">
    <location>
        <begin position="40"/>
        <end position="60"/>
    </location>
</feature>
<keyword evidence="3" id="KW-1185">Reference proteome</keyword>
<comment type="function">
    <text evidence="1">Involved in the import of queuosine (Q) precursors, required for Q precursor salvage.</text>
</comment>
<dbReference type="GO" id="GO:0022857">
    <property type="term" value="F:transmembrane transporter activity"/>
    <property type="evidence" value="ECO:0007669"/>
    <property type="project" value="UniProtKB-UniRule"/>
</dbReference>
<keyword evidence="1" id="KW-1133">Transmembrane helix</keyword>
<evidence type="ECO:0000313" key="2">
    <source>
        <dbReference type="EMBL" id="MXN65036.1"/>
    </source>
</evidence>
<reference evidence="2 3" key="1">
    <citation type="submission" date="2019-12" db="EMBL/GenBank/DDBJ databases">
        <authorList>
            <person name="Li M."/>
        </authorList>
    </citation>
    <scope>NUCLEOTIDE SEQUENCE [LARGE SCALE GENOMIC DNA]</scope>
    <source>
        <strain evidence="2 3">GBMRC 2046</strain>
    </source>
</reference>
<dbReference type="Pfam" id="PF02592">
    <property type="entry name" value="Vut_1"/>
    <property type="match status" value="2"/>
</dbReference>
<dbReference type="GO" id="GO:0005886">
    <property type="term" value="C:plasma membrane"/>
    <property type="evidence" value="ECO:0007669"/>
    <property type="project" value="UniProtKB-SubCell"/>
</dbReference>